<gene>
    <name evidence="1" type="ORF">GCU68_04710</name>
</gene>
<sequence length="70" mass="8032">MSETTLETIEQLLEGAVEETTNAEVRYKLNSARQLLKVLEHRDDVFDETVHAVVDDEEVVAQLRELGYLE</sequence>
<dbReference type="RefSeq" id="WP_152939425.1">
    <property type="nucleotide sequence ID" value="NZ_CP045488.1"/>
</dbReference>
<dbReference type="Proteomes" id="UP000326170">
    <property type="component" value="Chromosome"/>
</dbReference>
<dbReference type="OrthoDB" id="339831at2157"/>
<proteinExistence type="predicted"/>
<evidence type="ECO:0000313" key="2">
    <source>
        <dbReference type="Proteomes" id="UP000326170"/>
    </source>
</evidence>
<accession>A0A5P9P180</accession>
<keyword evidence="2" id="KW-1185">Reference proteome</keyword>
<reference evidence="1 2" key="1">
    <citation type="journal article" date="2007" name="Int. J. Syst. Evol. Microbiol.">
        <title>Natronorubrum sulfidifaciens sp. nov., an extremely haloalkaliphilic archaeon isolated from Aiding salt lake in Xin-Jiang, China.</title>
        <authorList>
            <person name="Cui H.L."/>
            <person name="Tohty D."/>
            <person name="Liu H.C."/>
            <person name="Liu S.J."/>
            <person name="Oren A."/>
            <person name="Zhou P.J."/>
        </authorList>
    </citation>
    <scope>NUCLEOTIDE SEQUENCE [LARGE SCALE GENOMIC DNA]</scope>
    <source>
        <strain evidence="1 2">7-3</strain>
    </source>
</reference>
<evidence type="ECO:0000313" key="1">
    <source>
        <dbReference type="EMBL" id="QFU81885.1"/>
    </source>
</evidence>
<protein>
    <submittedName>
        <fullName evidence="1">Uncharacterized protein</fullName>
    </submittedName>
</protein>
<dbReference type="GeneID" id="42300322"/>
<dbReference type="EMBL" id="CP045488">
    <property type="protein sequence ID" value="QFU81885.1"/>
    <property type="molecule type" value="Genomic_DNA"/>
</dbReference>
<dbReference type="AlphaFoldDB" id="A0A5P9P180"/>
<organism evidence="1 2">
    <name type="scientific">Natronorubrum aibiense</name>
    <dbReference type="NCBI Taxonomy" id="348826"/>
    <lineage>
        <taxon>Archaea</taxon>
        <taxon>Methanobacteriati</taxon>
        <taxon>Methanobacteriota</taxon>
        <taxon>Stenosarchaea group</taxon>
        <taxon>Halobacteria</taxon>
        <taxon>Halobacteriales</taxon>
        <taxon>Natrialbaceae</taxon>
        <taxon>Natronorubrum</taxon>
    </lineage>
</organism>
<dbReference type="KEGG" id="nas:GCU68_04710"/>
<name>A0A5P9P180_9EURY</name>